<dbReference type="STRING" id="520822.A0A151I2S8"/>
<dbReference type="Pfam" id="PF16062">
    <property type="entry name" value="MavL-like"/>
    <property type="match status" value="1"/>
</dbReference>
<dbReference type="AlphaFoldDB" id="A0A151I2S8"/>
<name>A0A151I2S8_9HYME</name>
<keyword evidence="2" id="KW-1185">Reference proteome</keyword>
<evidence type="ECO:0000313" key="1">
    <source>
        <dbReference type="EMBL" id="KYM80832.1"/>
    </source>
</evidence>
<organism evidence="1 2">
    <name type="scientific">Atta colombica</name>
    <dbReference type="NCBI Taxonomy" id="520822"/>
    <lineage>
        <taxon>Eukaryota</taxon>
        <taxon>Metazoa</taxon>
        <taxon>Ecdysozoa</taxon>
        <taxon>Arthropoda</taxon>
        <taxon>Hexapoda</taxon>
        <taxon>Insecta</taxon>
        <taxon>Pterygota</taxon>
        <taxon>Neoptera</taxon>
        <taxon>Endopterygota</taxon>
        <taxon>Hymenoptera</taxon>
        <taxon>Apocrita</taxon>
        <taxon>Aculeata</taxon>
        <taxon>Formicoidea</taxon>
        <taxon>Formicidae</taxon>
        <taxon>Myrmicinae</taxon>
        <taxon>Atta</taxon>
    </lineage>
</organism>
<dbReference type="InterPro" id="IPR032063">
    <property type="entry name" value="MavL-like"/>
</dbReference>
<evidence type="ECO:0000313" key="2">
    <source>
        <dbReference type="Proteomes" id="UP000078540"/>
    </source>
</evidence>
<dbReference type="EMBL" id="KQ976553">
    <property type="protein sequence ID" value="KYM80832.1"/>
    <property type="molecule type" value="Genomic_DNA"/>
</dbReference>
<proteinExistence type="predicted"/>
<protein>
    <submittedName>
        <fullName evidence="1">Uncharacterized protein</fullName>
    </submittedName>
</protein>
<accession>A0A151I2S8</accession>
<gene>
    <name evidence="1" type="ORF">ALC53_08716</name>
</gene>
<sequence length="96" mass="11388">MSVVGTRFKKPRYMEYQDIAVTPQQNNTDNGYGSAIDGTFEKKCGMRVLWTKFYGEDYHPFYDETYEICFEREQAVYIIGQTINLRYQKLYENPAL</sequence>
<reference evidence="1 2" key="1">
    <citation type="submission" date="2015-09" db="EMBL/GenBank/DDBJ databases">
        <title>Atta colombica WGS genome.</title>
        <authorList>
            <person name="Nygaard S."/>
            <person name="Hu H."/>
            <person name="Boomsma J."/>
            <person name="Zhang G."/>
        </authorList>
    </citation>
    <scope>NUCLEOTIDE SEQUENCE [LARGE SCALE GENOMIC DNA]</scope>
    <source>
        <strain evidence="1">Treedump-2</strain>
        <tissue evidence="1">Whole body</tissue>
    </source>
</reference>
<dbReference type="Proteomes" id="UP000078540">
    <property type="component" value="Unassembled WGS sequence"/>
</dbReference>